<evidence type="ECO:0000256" key="2">
    <source>
        <dbReference type="ARBA" id="ARBA00022679"/>
    </source>
</evidence>
<dbReference type="GO" id="GO:0016757">
    <property type="term" value="F:glycosyltransferase activity"/>
    <property type="evidence" value="ECO:0007669"/>
    <property type="project" value="UniProtKB-KW"/>
</dbReference>
<evidence type="ECO:0000256" key="4">
    <source>
        <dbReference type="SAM" id="SignalP"/>
    </source>
</evidence>
<dbReference type="EMBL" id="HBGW01068263">
    <property type="protein sequence ID" value="CAD9617411.1"/>
    <property type="molecule type" value="Transcribed_RNA"/>
</dbReference>
<reference evidence="6" key="1">
    <citation type="submission" date="2021-01" db="EMBL/GenBank/DDBJ databases">
        <authorList>
            <person name="Corre E."/>
            <person name="Pelletier E."/>
            <person name="Niang G."/>
            <person name="Scheremetjew M."/>
            <person name="Finn R."/>
            <person name="Kale V."/>
            <person name="Holt S."/>
            <person name="Cochrane G."/>
            <person name="Meng A."/>
            <person name="Brown T."/>
            <person name="Cohen L."/>
        </authorList>
    </citation>
    <scope>NUCLEOTIDE SEQUENCE</scope>
    <source>
        <strain evidence="6">RCC3387</strain>
    </source>
</reference>
<gene>
    <name evidence="6" type="ORF">BRAN1462_LOCUS43479</name>
</gene>
<keyword evidence="1" id="KW-0328">Glycosyltransferase</keyword>
<sequence>MTRYLASLLLLGSVRVPHFPATRSKTRISSGLGTSVRQAGPPRSCEKGFMASVAAMHKHDKSISPECSQTHGVKMVNALRETTNSACAGEGVQSTVLYHERKPFDTPRYAVEMKNVRISRAGVQAPGCQTSAWLQSAKLGVTERAVFKDGDINGAALPDCTACSVRHKALIQLPWDYNNFYEWYGDWVTLWETLAMLQWDPDDVEAFLDAPSLEKLRKRPFGEAWSMAFKKRGVRVAPRDVLFDSVGCCFSHVATVPHGGLSTLTALGGRGGRVQCASPTIMASAKYLEDLADPNACKARPANRATLLVREGGARAFDDDAEAERAVRKALPAGWTLEVVKLAEVHTLAAQIAKVSSSRLLVGVHGAGMMLGLFLPPKAQVVEIFCGDRSGWGNHHYMNLETMADTKASEGKLYHSSDGGGCRVDASAVEQAVEQAIGGAIQSGAEPAQ</sequence>
<evidence type="ECO:0000313" key="6">
    <source>
        <dbReference type="EMBL" id="CAD9617411.1"/>
    </source>
</evidence>
<organism evidence="6">
    <name type="scientific">Zooxanthella nutricula</name>
    <dbReference type="NCBI Taxonomy" id="1333877"/>
    <lineage>
        <taxon>Eukaryota</taxon>
        <taxon>Sar</taxon>
        <taxon>Alveolata</taxon>
        <taxon>Dinophyceae</taxon>
        <taxon>Peridiniales</taxon>
        <taxon>Peridiniales incertae sedis</taxon>
        <taxon>Zooxanthella</taxon>
    </lineage>
</organism>
<dbReference type="Pfam" id="PF04577">
    <property type="entry name" value="Glyco_transf_61"/>
    <property type="match status" value="1"/>
</dbReference>
<dbReference type="InterPro" id="IPR049625">
    <property type="entry name" value="Glyco_transf_61_cat"/>
</dbReference>
<dbReference type="PANTHER" id="PTHR20961">
    <property type="entry name" value="GLYCOSYLTRANSFERASE"/>
    <property type="match status" value="1"/>
</dbReference>
<evidence type="ECO:0000256" key="1">
    <source>
        <dbReference type="ARBA" id="ARBA00022676"/>
    </source>
</evidence>
<evidence type="ECO:0000259" key="5">
    <source>
        <dbReference type="Pfam" id="PF04577"/>
    </source>
</evidence>
<dbReference type="AlphaFoldDB" id="A0A7S2LVY9"/>
<protein>
    <recommendedName>
        <fullName evidence="5">Glycosyltransferase 61 catalytic domain-containing protein</fullName>
    </recommendedName>
</protein>
<accession>A0A7S2LVY9</accession>
<feature type="signal peptide" evidence="4">
    <location>
        <begin position="1"/>
        <end position="16"/>
    </location>
</feature>
<keyword evidence="2" id="KW-0808">Transferase</keyword>
<proteinExistence type="predicted"/>
<feature type="domain" description="Glycosyltransferase 61 catalytic" evidence="5">
    <location>
        <begin position="303"/>
        <end position="382"/>
    </location>
</feature>
<feature type="chain" id="PRO_5031152117" description="Glycosyltransferase 61 catalytic domain-containing protein" evidence="4">
    <location>
        <begin position="17"/>
        <end position="449"/>
    </location>
</feature>
<dbReference type="InterPro" id="IPR007657">
    <property type="entry name" value="Glycosyltransferase_61"/>
</dbReference>
<keyword evidence="3" id="KW-0325">Glycoprotein</keyword>
<evidence type="ECO:0000256" key="3">
    <source>
        <dbReference type="ARBA" id="ARBA00023180"/>
    </source>
</evidence>
<name>A0A7S2LVY9_9DINO</name>
<keyword evidence="4" id="KW-0732">Signal</keyword>